<protein>
    <submittedName>
        <fullName evidence="1">Uncharacterized protein</fullName>
    </submittedName>
</protein>
<gene>
    <name evidence="1" type="ORF">FHW12_003170</name>
</gene>
<evidence type="ECO:0000313" key="1">
    <source>
        <dbReference type="EMBL" id="MBA8888934.1"/>
    </source>
</evidence>
<dbReference type="RefSeq" id="WP_182531979.1">
    <property type="nucleotide sequence ID" value="NZ_JACGXL010000005.1"/>
</dbReference>
<name>A0A839F9Y6_9GAMM</name>
<reference evidence="1 2" key="1">
    <citation type="submission" date="2020-07" db="EMBL/GenBank/DDBJ databases">
        <title>Genomic Encyclopedia of Type Strains, Phase IV (KMG-V): Genome sequencing to study the core and pangenomes of soil and plant-associated prokaryotes.</title>
        <authorList>
            <person name="Whitman W."/>
        </authorList>
    </citation>
    <scope>NUCLEOTIDE SEQUENCE [LARGE SCALE GENOMIC DNA]</scope>
    <source>
        <strain evidence="1 2">RH2WT43</strain>
    </source>
</reference>
<keyword evidence="2" id="KW-1185">Reference proteome</keyword>
<evidence type="ECO:0000313" key="2">
    <source>
        <dbReference type="Proteomes" id="UP000550401"/>
    </source>
</evidence>
<accession>A0A839F9Y6</accession>
<dbReference type="AlphaFoldDB" id="A0A839F9Y6"/>
<dbReference type="Proteomes" id="UP000550401">
    <property type="component" value="Unassembled WGS sequence"/>
</dbReference>
<comment type="caution">
    <text evidence="1">The sequence shown here is derived from an EMBL/GenBank/DDBJ whole genome shotgun (WGS) entry which is preliminary data.</text>
</comment>
<sequence length="172" mass="18846">MLELDSPRWSELAHAYGPASDIPALLRQLDSLPATRERDEPWYTLWSALAHQGDVYPASFAAVPHVVAALATAPERADSSYFHFPAWVDVCRFRKNVEIPADLRAAYVEALAKLPGLVAAASSREWSEEFLACALAAIAAAKGYPAVAEAAQELTPRVADAFVEWFYENWAG</sequence>
<organism evidence="1 2">
    <name type="scientific">Dokdonella fugitiva</name>
    <dbReference type="NCBI Taxonomy" id="328517"/>
    <lineage>
        <taxon>Bacteria</taxon>
        <taxon>Pseudomonadati</taxon>
        <taxon>Pseudomonadota</taxon>
        <taxon>Gammaproteobacteria</taxon>
        <taxon>Lysobacterales</taxon>
        <taxon>Rhodanobacteraceae</taxon>
        <taxon>Dokdonella</taxon>
    </lineage>
</organism>
<proteinExistence type="predicted"/>
<dbReference type="EMBL" id="JACGXL010000005">
    <property type="protein sequence ID" value="MBA8888934.1"/>
    <property type="molecule type" value="Genomic_DNA"/>
</dbReference>